<evidence type="ECO:0000256" key="1">
    <source>
        <dbReference type="SAM" id="Phobius"/>
    </source>
</evidence>
<feature type="transmembrane region" description="Helical" evidence="1">
    <location>
        <begin position="7"/>
        <end position="29"/>
    </location>
</feature>
<gene>
    <name evidence="2" type="primary">atp8</name>
</gene>
<keyword evidence="1" id="KW-0472">Membrane</keyword>
<evidence type="ECO:0000313" key="2">
    <source>
        <dbReference type="EMBL" id="QNJ33878.1"/>
    </source>
</evidence>
<keyword evidence="2" id="KW-0496">Mitochondrion</keyword>
<reference evidence="2" key="1">
    <citation type="journal article" date="2020" name="Zool. Scr.">
        <title>The phylogeny of Nereididae (Annelida) based on mitochondrial genomes.</title>
        <authorList>
            <person name="Alves P.R."/>
            <person name="Halanych K.M."/>
            <person name="Santos C.S.G."/>
        </authorList>
    </citation>
    <scope>NUCLEOTIDE SEQUENCE</scope>
</reference>
<keyword evidence="1" id="KW-0812">Transmembrane</keyword>
<dbReference type="GeneID" id="60461243"/>
<protein>
    <submittedName>
        <fullName evidence="2">ATP synthase F0 subunit 8</fullName>
    </submittedName>
</protein>
<dbReference type="RefSeq" id="YP_009974917.1">
    <property type="nucleotide sequence ID" value="NC_051993.1"/>
</dbReference>
<sequence length="54" mass="6419">MPHLSPMNWLFVPVFLLTTLMILTVIMWWQTSSYFPSIPTSSSTSVMSKSWHWW</sequence>
<name>A0A7G8JTI0_ALISU</name>
<accession>A0A7G8JTI0</accession>
<organism evidence="2">
    <name type="scientific">Alitta succinea</name>
    <name type="common">Pile worm</name>
    <name type="synonym">Neanthes succinea</name>
    <dbReference type="NCBI Taxonomy" id="981110"/>
    <lineage>
        <taxon>Eukaryota</taxon>
        <taxon>Metazoa</taxon>
        <taxon>Spiralia</taxon>
        <taxon>Lophotrochozoa</taxon>
        <taxon>Annelida</taxon>
        <taxon>Polychaeta</taxon>
        <taxon>Errantia</taxon>
        <taxon>Phyllodocida</taxon>
        <taxon>Nereididae</taxon>
        <taxon>Alitta</taxon>
    </lineage>
</organism>
<proteinExistence type="predicted"/>
<dbReference type="AlphaFoldDB" id="A0A7G8JTI0"/>
<geneLocation type="mitochondrion" evidence="2"/>
<keyword evidence="1" id="KW-1133">Transmembrane helix</keyword>
<dbReference type="EMBL" id="MN812981">
    <property type="protein sequence ID" value="QNJ33878.1"/>
    <property type="molecule type" value="Genomic_DNA"/>
</dbReference>